<feature type="non-terminal residue" evidence="2">
    <location>
        <position position="1"/>
    </location>
</feature>
<keyword evidence="3" id="KW-1185">Reference proteome</keyword>
<sequence length="193" mass="21850">CSPWGTCRKGTDRPKITLLPRFSRPKRRPGHRKTGGFLREQGPYLRRPIPGKELLQEKIIFPRVPVDSPSFGSLPHWGPKDLSPCRGLGKINPSLLVAREKHEHVFCVFGQTSASERVSSDPLDRLTHFQLLSQKPFSSFSPQGLPLSFLHFYPKISPGRLPRAHARDLKRTPPRPSYSLRLNLHRALPYGPG</sequence>
<dbReference type="EMBL" id="JAFNEN010006270">
    <property type="protein sequence ID" value="KAG8156154.1"/>
    <property type="molecule type" value="Genomic_DNA"/>
</dbReference>
<name>A0AAV6TDY0_9ARAC</name>
<evidence type="ECO:0000313" key="2">
    <source>
        <dbReference type="EMBL" id="KAG8156154.1"/>
    </source>
</evidence>
<reference evidence="2 3" key="1">
    <citation type="journal article" date="2022" name="Nat. Ecol. Evol.">
        <title>A masculinizing supergene underlies an exaggerated male reproductive morph in a spider.</title>
        <authorList>
            <person name="Hendrickx F."/>
            <person name="De Corte Z."/>
            <person name="Sonet G."/>
            <person name="Van Belleghem S.M."/>
            <person name="Kostlbacher S."/>
            <person name="Vangestel C."/>
        </authorList>
    </citation>
    <scope>NUCLEOTIDE SEQUENCE [LARGE SCALE GENOMIC DNA]</scope>
    <source>
        <strain evidence="2">W744_W776</strain>
    </source>
</reference>
<dbReference type="Proteomes" id="UP000827092">
    <property type="component" value="Unassembled WGS sequence"/>
</dbReference>
<evidence type="ECO:0000313" key="3">
    <source>
        <dbReference type="Proteomes" id="UP000827092"/>
    </source>
</evidence>
<organism evidence="2 3">
    <name type="scientific">Oedothorax gibbosus</name>
    <dbReference type="NCBI Taxonomy" id="931172"/>
    <lineage>
        <taxon>Eukaryota</taxon>
        <taxon>Metazoa</taxon>
        <taxon>Ecdysozoa</taxon>
        <taxon>Arthropoda</taxon>
        <taxon>Chelicerata</taxon>
        <taxon>Arachnida</taxon>
        <taxon>Araneae</taxon>
        <taxon>Araneomorphae</taxon>
        <taxon>Entelegynae</taxon>
        <taxon>Araneoidea</taxon>
        <taxon>Linyphiidae</taxon>
        <taxon>Erigoninae</taxon>
        <taxon>Oedothorax</taxon>
    </lineage>
</organism>
<accession>A0AAV6TDY0</accession>
<evidence type="ECO:0000256" key="1">
    <source>
        <dbReference type="SAM" id="MobiDB-lite"/>
    </source>
</evidence>
<proteinExistence type="predicted"/>
<feature type="region of interest" description="Disordered" evidence="1">
    <location>
        <begin position="22"/>
        <end position="42"/>
    </location>
</feature>
<protein>
    <submittedName>
        <fullName evidence="2">Uncharacterized protein</fullName>
    </submittedName>
</protein>
<comment type="caution">
    <text evidence="2">The sequence shown here is derived from an EMBL/GenBank/DDBJ whole genome shotgun (WGS) entry which is preliminary data.</text>
</comment>
<dbReference type="AlphaFoldDB" id="A0AAV6TDY0"/>
<gene>
    <name evidence="2" type="ORF">JTE90_012172</name>
</gene>
<feature type="compositionally biased region" description="Basic residues" evidence="1">
    <location>
        <begin position="23"/>
        <end position="34"/>
    </location>
</feature>